<protein>
    <recommendedName>
        <fullName evidence="3 6">Flagellar basal body rod protein FlgB</fullName>
    </recommendedName>
</protein>
<dbReference type="PIRSF" id="PIRSF002889">
    <property type="entry name" value="Rod_FlgB"/>
    <property type="match status" value="1"/>
</dbReference>
<reference evidence="8 9" key="1">
    <citation type="journal article" date="2020" name="Nature">
        <title>Bacterial chemolithoautotrophy via manganese oxidation.</title>
        <authorList>
            <person name="Yu H."/>
            <person name="Leadbetter J.R."/>
        </authorList>
    </citation>
    <scope>NUCLEOTIDE SEQUENCE [LARGE SCALE GENOMIC DNA]</scope>
    <source>
        <strain evidence="8 9">Mn-1</strain>
    </source>
</reference>
<organism evidence="8 9">
    <name type="scientific">Candidatus Manganitrophus noduliformans</name>
    <dbReference type="NCBI Taxonomy" id="2606439"/>
    <lineage>
        <taxon>Bacteria</taxon>
        <taxon>Pseudomonadati</taxon>
        <taxon>Nitrospirota</taxon>
        <taxon>Nitrospiria</taxon>
        <taxon>Candidatus Troglogloeales</taxon>
        <taxon>Candidatus Manganitrophaceae</taxon>
        <taxon>Candidatus Manganitrophus</taxon>
    </lineage>
</organism>
<evidence type="ECO:0000256" key="4">
    <source>
        <dbReference type="ARBA" id="ARBA00023143"/>
    </source>
</evidence>
<dbReference type="InterPro" id="IPR006300">
    <property type="entry name" value="FlgB"/>
</dbReference>
<gene>
    <name evidence="8" type="primary">flgB</name>
    <name evidence="8" type="ORF">MNODULE_19995</name>
</gene>
<keyword evidence="8" id="KW-0282">Flagellum</keyword>
<sequence length="134" mass="14162">MISSLFSKTIGLLGQALDLRSERHRVITANIANQDTPGYKAMEVNFKEALGSASGSLPLSLDRTDAAHLSSGGSVLASSHAAVSPGASQRLDGNTVNGEQEMAKLAENTLFYTATTQILSGKFRGIRNAIREGR</sequence>
<comment type="subcellular location">
    <subcellularLocation>
        <location evidence="1 6">Bacterial flagellum basal body</location>
    </subcellularLocation>
</comment>
<dbReference type="InterPro" id="IPR019776">
    <property type="entry name" value="Flagellar_basal_body_rod_CS"/>
</dbReference>
<dbReference type="PANTHER" id="PTHR30435:SF12">
    <property type="entry name" value="FLAGELLAR BASAL BODY ROD PROTEIN FLGB"/>
    <property type="match status" value="1"/>
</dbReference>
<evidence type="ECO:0000256" key="3">
    <source>
        <dbReference type="ARBA" id="ARBA00014376"/>
    </source>
</evidence>
<dbReference type="PANTHER" id="PTHR30435">
    <property type="entry name" value="FLAGELLAR PROTEIN"/>
    <property type="match status" value="1"/>
</dbReference>
<comment type="caution">
    <text evidence="8">The sequence shown here is derived from an EMBL/GenBank/DDBJ whole genome shotgun (WGS) entry which is preliminary data.</text>
</comment>
<comment type="subunit">
    <text evidence="6">The basal body constitutes a major portion of the flagellar organelle and consists of a number of rings mounted on a central rod.</text>
</comment>
<dbReference type="AlphaFoldDB" id="A0A7X6DTE3"/>
<dbReference type="NCBIfam" id="TIGR01396">
    <property type="entry name" value="FlgB"/>
    <property type="match status" value="1"/>
</dbReference>
<dbReference type="RefSeq" id="WP_168062990.1">
    <property type="nucleotide sequence ID" value="NZ_VTOW01000005.1"/>
</dbReference>
<dbReference type="EMBL" id="VTOW01000005">
    <property type="protein sequence ID" value="NKE73040.1"/>
    <property type="molecule type" value="Genomic_DNA"/>
</dbReference>
<dbReference type="Proteomes" id="UP000534783">
    <property type="component" value="Unassembled WGS sequence"/>
</dbReference>
<accession>A0A7X6DTE3</accession>
<evidence type="ECO:0000256" key="6">
    <source>
        <dbReference type="PIRNR" id="PIRNR002889"/>
    </source>
</evidence>
<evidence type="ECO:0000313" key="9">
    <source>
        <dbReference type="Proteomes" id="UP000534783"/>
    </source>
</evidence>
<dbReference type="GO" id="GO:0071978">
    <property type="term" value="P:bacterial-type flagellum-dependent swarming motility"/>
    <property type="evidence" value="ECO:0007669"/>
    <property type="project" value="TreeGrafter"/>
</dbReference>
<feature type="domain" description="Flagellar basal body rod protein N-terminal" evidence="7">
    <location>
        <begin position="16"/>
        <end position="40"/>
    </location>
</feature>
<name>A0A7X6DTE3_9BACT</name>
<comment type="function">
    <text evidence="5 6">Structural component of flagellum, the bacterial motility apparatus. Part of the rod structure of flagellar basal body.</text>
</comment>
<keyword evidence="8" id="KW-0969">Cilium</keyword>
<comment type="similarity">
    <text evidence="2 6">Belongs to the flagella basal body rod proteins family.</text>
</comment>
<dbReference type="PROSITE" id="PS00588">
    <property type="entry name" value="FLAGELLA_BB_ROD"/>
    <property type="match status" value="1"/>
</dbReference>
<evidence type="ECO:0000256" key="2">
    <source>
        <dbReference type="ARBA" id="ARBA00009677"/>
    </source>
</evidence>
<evidence type="ECO:0000256" key="5">
    <source>
        <dbReference type="ARBA" id="ARBA00024934"/>
    </source>
</evidence>
<proteinExistence type="inferred from homology"/>
<dbReference type="GO" id="GO:0030694">
    <property type="term" value="C:bacterial-type flagellum basal body, rod"/>
    <property type="evidence" value="ECO:0007669"/>
    <property type="project" value="InterPro"/>
</dbReference>
<evidence type="ECO:0000313" key="8">
    <source>
        <dbReference type="EMBL" id="NKE73040.1"/>
    </source>
</evidence>
<dbReference type="InterPro" id="IPR001444">
    <property type="entry name" value="Flag_bb_rod_N"/>
</dbReference>
<keyword evidence="9" id="KW-1185">Reference proteome</keyword>
<evidence type="ECO:0000256" key="1">
    <source>
        <dbReference type="ARBA" id="ARBA00004117"/>
    </source>
</evidence>
<dbReference type="Pfam" id="PF00460">
    <property type="entry name" value="Flg_bb_rod"/>
    <property type="match status" value="1"/>
</dbReference>
<keyword evidence="4 6" id="KW-0975">Bacterial flagellum</keyword>
<keyword evidence="8" id="KW-0966">Cell projection</keyword>
<evidence type="ECO:0000259" key="7">
    <source>
        <dbReference type="Pfam" id="PF00460"/>
    </source>
</evidence>